<keyword evidence="5" id="KW-0105">Cadmium resistance</keyword>
<evidence type="ECO:0000313" key="11">
    <source>
        <dbReference type="EMBL" id="ARO89103.1"/>
    </source>
</evidence>
<keyword evidence="7" id="KW-0732">Signal</keyword>
<feature type="domain" description="CusB-like beta-barrel" evidence="8">
    <location>
        <begin position="227"/>
        <end position="303"/>
    </location>
</feature>
<protein>
    <submittedName>
        <fullName evidence="11">Efflux transporter periplasmic adaptor subunit</fullName>
    </submittedName>
</protein>
<feature type="domain" description="CzcB-like barrel-sandwich hybrid" evidence="10">
    <location>
        <begin position="80"/>
        <end position="224"/>
    </location>
</feature>
<dbReference type="InterPro" id="IPR051909">
    <property type="entry name" value="MFP_Cation_Efflux"/>
</dbReference>
<dbReference type="GO" id="GO:0046686">
    <property type="term" value="P:response to cadmium ion"/>
    <property type="evidence" value="ECO:0007669"/>
    <property type="project" value="UniProtKB-KW"/>
</dbReference>
<reference evidence="11 12" key="1">
    <citation type="journal article" date="2015" name="Int. J. Syst. Evol. Microbiol.">
        <title>Nitrosospira lacus sp. nov., a psychrotolerant, ammonia-oxidizing bacterium from sandy lake sediment.</title>
        <authorList>
            <person name="Urakawa H."/>
            <person name="Garcia J.C."/>
            <person name="Nielsen J.L."/>
            <person name="Le V.Q."/>
            <person name="Kozlowski J.A."/>
            <person name="Stein L.Y."/>
            <person name="Lim C.K."/>
            <person name="Pommerening-Roser A."/>
            <person name="Martens-Habbena W."/>
            <person name="Stahl D.A."/>
            <person name="Klotz M.G."/>
        </authorList>
    </citation>
    <scope>NUCLEOTIDE SEQUENCE [LARGE SCALE GENOMIC DNA]</scope>
    <source>
        <strain evidence="11 12">APG3</strain>
    </source>
</reference>
<dbReference type="GO" id="GO:0030313">
    <property type="term" value="C:cell envelope"/>
    <property type="evidence" value="ECO:0007669"/>
    <property type="project" value="TreeGrafter"/>
</dbReference>
<evidence type="ECO:0000259" key="9">
    <source>
        <dbReference type="Pfam" id="PF25967"/>
    </source>
</evidence>
<name>A0A1W6STJ7_9PROT</name>
<dbReference type="Pfam" id="PF25973">
    <property type="entry name" value="BSH_CzcB"/>
    <property type="match status" value="1"/>
</dbReference>
<dbReference type="FunFam" id="2.40.30.170:FF:000010">
    <property type="entry name" value="Efflux RND transporter periplasmic adaptor subunit"/>
    <property type="match status" value="1"/>
</dbReference>
<keyword evidence="4" id="KW-0170">Cobalt</keyword>
<dbReference type="Gene3D" id="1.10.287.470">
    <property type="entry name" value="Helix hairpin bin"/>
    <property type="match status" value="1"/>
</dbReference>
<dbReference type="GO" id="GO:0060003">
    <property type="term" value="P:copper ion export"/>
    <property type="evidence" value="ECO:0007669"/>
    <property type="project" value="TreeGrafter"/>
</dbReference>
<evidence type="ECO:0000256" key="3">
    <source>
        <dbReference type="ARBA" id="ARBA00022833"/>
    </source>
</evidence>
<evidence type="ECO:0000256" key="1">
    <source>
        <dbReference type="ARBA" id="ARBA00009477"/>
    </source>
</evidence>
<dbReference type="RefSeq" id="WP_004176089.1">
    <property type="nucleotide sequence ID" value="NZ_CP021106.3"/>
</dbReference>
<dbReference type="SUPFAM" id="SSF111369">
    <property type="entry name" value="HlyD-like secretion proteins"/>
    <property type="match status" value="1"/>
</dbReference>
<organism evidence="11 12">
    <name type="scientific">Nitrosospira lacus</name>
    <dbReference type="NCBI Taxonomy" id="1288494"/>
    <lineage>
        <taxon>Bacteria</taxon>
        <taxon>Pseudomonadati</taxon>
        <taxon>Pseudomonadota</taxon>
        <taxon>Betaproteobacteria</taxon>
        <taxon>Nitrosomonadales</taxon>
        <taxon>Nitrosomonadaceae</taxon>
        <taxon>Nitrosospira</taxon>
    </lineage>
</organism>
<dbReference type="Gene3D" id="2.40.30.170">
    <property type="match status" value="1"/>
</dbReference>
<feature type="chain" id="PRO_5010879766" evidence="7">
    <location>
        <begin position="23"/>
        <end position="385"/>
    </location>
</feature>
<evidence type="ECO:0000313" key="12">
    <source>
        <dbReference type="Proteomes" id="UP000012179"/>
    </source>
</evidence>
<dbReference type="Proteomes" id="UP000012179">
    <property type="component" value="Chromosome"/>
</dbReference>
<comment type="similarity">
    <text evidence="1">Belongs to the membrane fusion protein (MFP) (TC 8.A.1) family.</text>
</comment>
<dbReference type="KEGG" id="nlc:EBAPG3_010990"/>
<evidence type="ECO:0000259" key="10">
    <source>
        <dbReference type="Pfam" id="PF25973"/>
    </source>
</evidence>
<dbReference type="OrthoDB" id="9806939at2"/>
<evidence type="ECO:0000259" key="8">
    <source>
        <dbReference type="Pfam" id="PF25954"/>
    </source>
</evidence>
<dbReference type="NCBIfam" id="TIGR01730">
    <property type="entry name" value="RND_mfp"/>
    <property type="match status" value="1"/>
</dbReference>
<dbReference type="InterPro" id="IPR006143">
    <property type="entry name" value="RND_pump_MFP"/>
</dbReference>
<dbReference type="PANTHER" id="PTHR30097">
    <property type="entry name" value="CATION EFFLUX SYSTEM PROTEIN CUSB"/>
    <property type="match status" value="1"/>
</dbReference>
<dbReference type="GO" id="GO:0015679">
    <property type="term" value="P:plasma membrane copper ion transport"/>
    <property type="evidence" value="ECO:0007669"/>
    <property type="project" value="TreeGrafter"/>
</dbReference>
<evidence type="ECO:0000256" key="4">
    <source>
        <dbReference type="ARBA" id="ARBA00023285"/>
    </source>
</evidence>
<evidence type="ECO:0000256" key="5">
    <source>
        <dbReference type="ARBA" id="ARBA00043263"/>
    </source>
</evidence>
<dbReference type="Pfam" id="PF25967">
    <property type="entry name" value="RND-MFP_C"/>
    <property type="match status" value="1"/>
</dbReference>
<keyword evidence="2" id="KW-0813">Transport</keyword>
<dbReference type="GO" id="GO:0022857">
    <property type="term" value="F:transmembrane transporter activity"/>
    <property type="evidence" value="ECO:0007669"/>
    <property type="project" value="InterPro"/>
</dbReference>
<evidence type="ECO:0000256" key="6">
    <source>
        <dbReference type="ARBA" id="ARBA00058766"/>
    </source>
</evidence>
<dbReference type="InterPro" id="IPR058627">
    <property type="entry name" value="MdtA-like_C"/>
</dbReference>
<dbReference type="PROSITE" id="PS51257">
    <property type="entry name" value="PROKAR_LIPOPROTEIN"/>
    <property type="match status" value="1"/>
</dbReference>
<proteinExistence type="inferred from homology"/>
<dbReference type="Pfam" id="PF25954">
    <property type="entry name" value="Beta-barrel_RND_2"/>
    <property type="match status" value="1"/>
</dbReference>
<evidence type="ECO:0000256" key="7">
    <source>
        <dbReference type="SAM" id="SignalP"/>
    </source>
</evidence>
<keyword evidence="12" id="KW-1185">Reference proteome</keyword>
<feature type="domain" description="Multidrug resistance protein MdtA-like C-terminal permuted SH3" evidence="9">
    <location>
        <begin position="309"/>
        <end position="367"/>
    </location>
</feature>
<dbReference type="GO" id="GO:0016020">
    <property type="term" value="C:membrane"/>
    <property type="evidence" value="ECO:0007669"/>
    <property type="project" value="InterPro"/>
</dbReference>
<comment type="function">
    <text evidence="6">CzcA and CzcB together would act in zinc efflux nearly as effectively as the complete czc efflux system (CzcABC). The CzcB protein is thought to funnel zinc cations to the CzcA transport protein.</text>
</comment>
<keyword evidence="3" id="KW-0862">Zinc</keyword>
<dbReference type="Gene3D" id="2.40.420.20">
    <property type="match status" value="1"/>
</dbReference>
<evidence type="ECO:0000256" key="2">
    <source>
        <dbReference type="ARBA" id="ARBA00022448"/>
    </source>
</evidence>
<accession>A0A1W6STJ7</accession>
<dbReference type="EMBL" id="CP021106">
    <property type="protein sequence ID" value="ARO89103.1"/>
    <property type="molecule type" value="Genomic_DNA"/>
</dbReference>
<gene>
    <name evidence="11" type="ORF">EBAPG3_010990</name>
</gene>
<dbReference type="FunFam" id="2.40.420.20:FF:000006">
    <property type="entry name" value="RND family efflux transporter MFP subunit"/>
    <property type="match status" value="1"/>
</dbReference>
<dbReference type="InterPro" id="IPR058647">
    <property type="entry name" value="BSH_CzcB-like"/>
</dbReference>
<sequence length="385" mass="42306">MGTRFCAATHLAIGLLSLSLVACQRQSHEQPLPAANHPRDEIILSPDSPKRDFIKETTIELVQRPLMDAVTGKITYDETRTARVSSPIAGRVTGGIAALGAYVRIGDTLAELDSPELGQAQSAYAEATSDLNLANRAFQRIRDLYDNGIAPRKEREQAEDNLIRARSEAERARLKLANLGVRGQRTDNRFVLHAPLSGTITERNINPGMEVRSDLTAPLFVISDLEQLWVQMDIFEKDIALIHAGAMVLVQVPAYPGEDFTATVGYISQVVNETTRTVKVRCILPNAEKRLLPAMFASIMVQSDADDLAVVVPLNAIFTENESNWAYVNTGDYHYQKRPVTVGLRLKDRAVILDGLKPGERLVVGGALLLRTEQDTEQQSGESAP</sequence>
<feature type="signal peptide" evidence="7">
    <location>
        <begin position="1"/>
        <end position="22"/>
    </location>
</feature>
<dbReference type="AlphaFoldDB" id="A0A1W6STJ7"/>
<dbReference type="eggNOG" id="COG0845">
    <property type="taxonomic scope" value="Bacteria"/>
</dbReference>
<dbReference type="PANTHER" id="PTHR30097:SF4">
    <property type="entry name" value="SLR6042 PROTEIN"/>
    <property type="match status" value="1"/>
</dbReference>
<dbReference type="InterPro" id="IPR058792">
    <property type="entry name" value="Beta-barrel_RND_2"/>
</dbReference>